<name>A0AAP0CJB2_9ASTR</name>
<proteinExistence type="predicted"/>
<evidence type="ECO:0000313" key="1">
    <source>
        <dbReference type="EMBL" id="KAK9054428.1"/>
    </source>
</evidence>
<dbReference type="AlphaFoldDB" id="A0AAP0CJB2"/>
<reference evidence="1 2" key="1">
    <citation type="submission" date="2024-04" db="EMBL/GenBank/DDBJ databases">
        <title>The reference genome of an endangered Asteraceae, Deinandra increscens subsp. villosa, native to the Central Coast of California.</title>
        <authorList>
            <person name="Guilliams M."/>
            <person name="Hasenstab-Lehman K."/>
            <person name="Meyer R."/>
            <person name="Mcevoy S."/>
        </authorList>
    </citation>
    <scope>NUCLEOTIDE SEQUENCE [LARGE SCALE GENOMIC DNA]</scope>
    <source>
        <tissue evidence="1">Leaf</tissue>
    </source>
</reference>
<gene>
    <name evidence="1" type="ORF">SSX86_025506</name>
</gene>
<protein>
    <submittedName>
        <fullName evidence="1">Uncharacterized protein</fullName>
    </submittedName>
</protein>
<dbReference type="EMBL" id="JBCNJP010000025">
    <property type="protein sequence ID" value="KAK9054428.1"/>
    <property type="molecule type" value="Genomic_DNA"/>
</dbReference>
<dbReference type="Proteomes" id="UP001408789">
    <property type="component" value="Unassembled WGS sequence"/>
</dbReference>
<organism evidence="1 2">
    <name type="scientific">Deinandra increscens subsp. villosa</name>
    <dbReference type="NCBI Taxonomy" id="3103831"/>
    <lineage>
        <taxon>Eukaryota</taxon>
        <taxon>Viridiplantae</taxon>
        <taxon>Streptophyta</taxon>
        <taxon>Embryophyta</taxon>
        <taxon>Tracheophyta</taxon>
        <taxon>Spermatophyta</taxon>
        <taxon>Magnoliopsida</taxon>
        <taxon>eudicotyledons</taxon>
        <taxon>Gunneridae</taxon>
        <taxon>Pentapetalae</taxon>
        <taxon>asterids</taxon>
        <taxon>campanulids</taxon>
        <taxon>Asterales</taxon>
        <taxon>Asteraceae</taxon>
        <taxon>Asteroideae</taxon>
        <taxon>Heliantheae alliance</taxon>
        <taxon>Madieae</taxon>
        <taxon>Madiinae</taxon>
        <taxon>Deinandra</taxon>
    </lineage>
</organism>
<accession>A0AAP0CJB2</accession>
<comment type="caution">
    <text evidence="1">The sequence shown here is derived from an EMBL/GenBank/DDBJ whole genome shotgun (WGS) entry which is preliminary data.</text>
</comment>
<sequence length="146" mass="15670">MAEVGTNIGKIGSNGSEARCIVWRSGTLVRVVAIGVLRPGGKITVYGTGLFSESPLPASSPSNQSVSLMGSARIKMYWLGITLLCNGALKLLQLFWETNTKLTIQNGDDGATIDFSFGGVRNLHELVAQEVANMGLDCLWIYHTPQ</sequence>
<keyword evidence="2" id="KW-1185">Reference proteome</keyword>
<evidence type="ECO:0000313" key="2">
    <source>
        <dbReference type="Proteomes" id="UP001408789"/>
    </source>
</evidence>